<evidence type="ECO:0000313" key="10">
    <source>
        <dbReference type="Proteomes" id="UP000733611"/>
    </source>
</evidence>
<evidence type="ECO:0000256" key="7">
    <source>
        <dbReference type="HAMAP-Rule" id="MF_00412"/>
    </source>
</evidence>
<reference evidence="9" key="2">
    <citation type="submission" date="2021-04" db="EMBL/GenBank/DDBJ databases">
        <authorList>
            <person name="Gilroy R."/>
        </authorList>
    </citation>
    <scope>NUCLEOTIDE SEQUENCE</scope>
    <source>
        <strain evidence="9">378</strain>
    </source>
</reference>
<comment type="pathway">
    <text evidence="1 7">Amino-acid biosynthesis; L-proline biosynthesis; L-glutamate 5-semialdehyde from L-glutamate: step 2/2.</text>
</comment>
<dbReference type="InterPro" id="IPR016163">
    <property type="entry name" value="Ald_DH_C"/>
</dbReference>
<dbReference type="GO" id="GO:0055129">
    <property type="term" value="P:L-proline biosynthetic process"/>
    <property type="evidence" value="ECO:0007669"/>
    <property type="project" value="UniProtKB-UniRule"/>
</dbReference>
<dbReference type="InterPro" id="IPR000965">
    <property type="entry name" value="GPR_dom"/>
</dbReference>
<name>A0A948TG63_9GAMM</name>
<evidence type="ECO:0000256" key="4">
    <source>
        <dbReference type="ARBA" id="ARBA00022857"/>
    </source>
</evidence>
<evidence type="ECO:0000256" key="2">
    <source>
        <dbReference type="ARBA" id="ARBA00022605"/>
    </source>
</evidence>
<dbReference type="InterPro" id="IPR016161">
    <property type="entry name" value="Ald_DH/histidinol_DH"/>
</dbReference>
<comment type="function">
    <text evidence="7">Catalyzes the NADPH-dependent reduction of L-glutamate 5-phosphate into L-glutamate 5-semialdehyde and phosphate. The product spontaneously undergoes cyclization to form 1-pyrroline-5-carboxylate.</text>
</comment>
<comment type="catalytic activity">
    <reaction evidence="6 7">
        <text>L-glutamate 5-semialdehyde + phosphate + NADP(+) = L-glutamyl 5-phosphate + NADPH + H(+)</text>
        <dbReference type="Rhea" id="RHEA:19541"/>
        <dbReference type="ChEBI" id="CHEBI:15378"/>
        <dbReference type="ChEBI" id="CHEBI:43474"/>
        <dbReference type="ChEBI" id="CHEBI:57783"/>
        <dbReference type="ChEBI" id="CHEBI:58066"/>
        <dbReference type="ChEBI" id="CHEBI:58274"/>
        <dbReference type="ChEBI" id="CHEBI:58349"/>
        <dbReference type="EC" id="1.2.1.41"/>
    </reaction>
</comment>
<dbReference type="GO" id="GO:0004350">
    <property type="term" value="F:glutamate-5-semialdehyde dehydrogenase activity"/>
    <property type="evidence" value="ECO:0007669"/>
    <property type="project" value="UniProtKB-UniRule"/>
</dbReference>
<reference evidence="9" key="1">
    <citation type="journal article" date="2021" name="PeerJ">
        <title>Extensive microbial diversity within the chicken gut microbiome revealed by metagenomics and culture.</title>
        <authorList>
            <person name="Gilroy R."/>
            <person name="Ravi A."/>
            <person name="Getino M."/>
            <person name="Pursley I."/>
            <person name="Horton D.L."/>
            <person name="Alikhan N.F."/>
            <person name="Baker D."/>
            <person name="Gharbi K."/>
            <person name="Hall N."/>
            <person name="Watson M."/>
            <person name="Adriaenssens E.M."/>
            <person name="Foster-Nyarko E."/>
            <person name="Jarju S."/>
            <person name="Secka A."/>
            <person name="Antonio M."/>
            <person name="Oren A."/>
            <person name="Chaudhuri R.R."/>
            <person name="La Ragione R."/>
            <person name="Hildebrand F."/>
            <person name="Pallen M.J."/>
        </authorList>
    </citation>
    <scope>NUCLEOTIDE SEQUENCE</scope>
    <source>
        <strain evidence="9">378</strain>
    </source>
</reference>
<dbReference type="GO" id="GO:0050661">
    <property type="term" value="F:NADP binding"/>
    <property type="evidence" value="ECO:0007669"/>
    <property type="project" value="InterPro"/>
</dbReference>
<dbReference type="Gene3D" id="3.40.605.10">
    <property type="entry name" value="Aldehyde Dehydrogenase, Chain A, domain 1"/>
    <property type="match status" value="1"/>
</dbReference>
<evidence type="ECO:0000256" key="5">
    <source>
        <dbReference type="ARBA" id="ARBA00023002"/>
    </source>
</evidence>
<organism evidence="9 10">
    <name type="scientific">Candidatus Anaerobiospirillum pullicola</name>
    <dbReference type="NCBI Taxonomy" id="2838451"/>
    <lineage>
        <taxon>Bacteria</taxon>
        <taxon>Pseudomonadati</taxon>
        <taxon>Pseudomonadota</taxon>
        <taxon>Gammaproteobacteria</taxon>
        <taxon>Aeromonadales</taxon>
        <taxon>Succinivibrionaceae</taxon>
        <taxon>Anaerobiospirillum</taxon>
    </lineage>
</organism>
<dbReference type="NCBIfam" id="NF001221">
    <property type="entry name" value="PRK00197.1"/>
    <property type="match status" value="1"/>
</dbReference>
<keyword evidence="5 7" id="KW-0560">Oxidoreductase</keyword>
<keyword evidence="4 7" id="KW-0521">NADP</keyword>
<dbReference type="AlphaFoldDB" id="A0A948TG63"/>
<dbReference type="Gene3D" id="3.40.309.10">
    <property type="entry name" value="Aldehyde Dehydrogenase, Chain A, domain 2"/>
    <property type="match status" value="1"/>
</dbReference>
<evidence type="ECO:0000256" key="6">
    <source>
        <dbReference type="ARBA" id="ARBA00049024"/>
    </source>
</evidence>
<dbReference type="NCBIfam" id="TIGR00407">
    <property type="entry name" value="proA"/>
    <property type="match status" value="1"/>
</dbReference>
<dbReference type="EMBL" id="JAHLFE010000095">
    <property type="protein sequence ID" value="MBU3844187.1"/>
    <property type="molecule type" value="Genomic_DNA"/>
</dbReference>
<keyword evidence="2 7" id="KW-0028">Amino-acid biosynthesis</keyword>
<dbReference type="PIRSF" id="PIRSF000151">
    <property type="entry name" value="GPR"/>
    <property type="match status" value="1"/>
</dbReference>
<dbReference type="PANTHER" id="PTHR11063:SF8">
    <property type="entry name" value="DELTA-1-PYRROLINE-5-CARBOXYLATE SYNTHASE"/>
    <property type="match status" value="1"/>
</dbReference>
<dbReference type="SUPFAM" id="SSF53720">
    <property type="entry name" value="ALDH-like"/>
    <property type="match status" value="1"/>
</dbReference>
<keyword evidence="7" id="KW-0963">Cytoplasm</keyword>
<dbReference type="GO" id="GO:0005737">
    <property type="term" value="C:cytoplasm"/>
    <property type="evidence" value="ECO:0007669"/>
    <property type="project" value="UniProtKB-SubCell"/>
</dbReference>
<dbReference type="InterPro" id="IPR012134">
    <property type="entry name" value="Glu-5-SA_DH"/>
</dbReference>
<dbReference type="CDD" id="cd07079">
    <property type="entry name" value="ALDH_F18-19_ProA-GPR"/>
    <property type="match status" value="1"/>
</dbReference>
<comment type="subcellular location">
    <subcellularLocation>
        <location evidence="7">Cytoplasm</location>
    </subcellularLocation>
</comment>
<accession>A0A948TG63</accession>
<dbReference type="InterPro" id="IPR015590">
    <property type="entry name" value="Aldehyde_DH_dom"/>
</dbReference>
<dbReference type="Pfam" id="PF00171">
    <property type="entry name" value="Aldedh"/>
    <property type="match status" value="1"/>
</dbReference>
<sequence>MDINKIGQNAATASQSLAVASTKDKNEALAIIADALEKMKGFVLDVNAKEVAEAQKRALPAPMIERMTLNDKRYAEMVGGVRKLIDLPDPVGRILDGYSVESGLNIKKRSVPLGVIGVIYESRPNVTVDIAALCLKSGNACILRGGSECFQTNLTLYEIMQEAINKTSLPLHSINFLQATDRDLVNKLLTLDQFVDVIIPRGGESLHRMCVQHATVPVIVGGFGVSHMYVDESADLERAVNVIINAKVQKPSACNALDTLLIHRSCAVNLVKLLIPELSKYKILVHVYGEIAELFRDYPFLTTCTSEDLDTEFLGMQMNIVMMDDIHEAILHIRQHKAIHSDAILTNNLEHAEMFSRSVPSACVYINASTRFTDGGQFGMGAEVAISTQKLHVRGPMALEALTTYQYVCSGDYLARP</sequence>
<evidence type="ECO:0000313" key="9">
    <source>
        <dbReference type="EMBL" id="MBU3844187.1"/>
    </source>
</evidence>
<gene>
    <name evidence="7" type="primary">proA</name>
    <name evidence="9" type="ORF">H9847_04860</name>
</gene>
<keyword evidence="3 7" id="KW-0641">Proline biosynthesis</keyword>
<evidence type="ECO:0000259" key="8">
    <source>
        <dbReference type="Pfam" id="PF00171"/>
    </source>
</evidence>
<dbReference type="HAMAP" id="MF_00412">
    <property type="entry name" value="ProA"/>
    <property type="match status" value="1"/>
</dbReference>
<dbReference type="InterPro" id="IPR016162">
    <property type="entry name" value="Ald_DH_N"/>
</dbReference>
<comment type="caution">
    <text evidence="9">The sequence shown here is derived from an EMBL/GenBank/DDBJ whole genome shotgun (WGS) entry which is preliminary data.</text>
</comment>
<comment type="similarity">
    <text evidence="7">Belongs to the gamma-glutamyl phosphate reductase family.</text>
</comment>
<dbReference type="EC" id="1.2.1.41" evidence="7"/>
<dbReference type="Proteomes" id="UP000733611">
    <property type="component" value="Unassembled WGS sequence"/>
</dbReference>
<proteinExistence type="inferred from homology"/>
<evidence type="ECO:0000256" key="3">
    <source>
        <dbReference type="ARBA" id="ARBA00022650"/>
    </source>
</evidence>
<feature type="domain" description="Aldehyde dehydrogenase" evidence="8">
    <location>
        <begin position="2"/>
        <end position="283"/>
    </location>
</feature>
<dbReference type="PANTHER" id="PTHR11063">
    <property type="entry name" value="GLUTAMATE SEMIALDEHYDE DEHYDROGENASE"/>
    <property type="match status" value="1"/>
</dbReference>
<protein>
    <recommendedName>
        <fullName evidence="7">Gamma-glutamyl phosphate reductase</fullName>
        <shortName evidence="7">GPR</shortName>
        <ecNumber evidence="7">1.2.1.41</ecNumber>
    </recommendedName>
    <alternativeName>
        <fullName evidence="7">Glutamate-5-semialdehyde dehydrogenase</fullName>
    </alternativeName>
    <alternativeName>
        <fullName evidence="7">Glutamyl-gamma-semialdehyde dehydrogenase</fullName>
        <shortName evidence="7">GSA dehydrogenase</shortName>
    </alternativeName>
</protein>
<evidence type="ECO:0000256" key="1">
    <source>
        <dbReference type="ARBA" id="ARBA00004985"/>
    </source>
</evidence>